<organism evidence="13">
    <name type="scientific">Taxus wallichiana</name>
    <dbReference type="NCBI Taxonomy" id="147273"/>
    <lineage>
        <taxon>Eukaryota</taxon>
        <taxon>Viridiplantae</taxon>
        <taxon>Streptophyta</taxon>
        <taxon>Embryophyta</taxon>
        <taxon>Tracheophyta</taxon>
        <taxon>Spermatophyta</taxon>
        <taxon>Pinopsida</taxon>
        <taxon>Pinidae</taxon>
        <taxon>Conifers II</taxon>
        <taxon>Cupressales</taxon>
        <taxon>Taxaceae</taxon>
        <taxon>Taxus</taxon>
    </lineage>
</organism>
<evidence type="ECO:0000256" key="8">
    <source>
        <dbReference type="ARBA" id="ARBA00023136"/>
    </source>
</evidence>
<dbReference type="GO" id="GO:0015979">
    <property type="term" value="P:photosynthesis"/>
    <property type="evidence" value="ECO:0007669"/>
    <property type="project" value="UniProtKB-KW"/>
</dbReference>
<proteinExistence type="inferred from homology"/>
<dbReference type="HAMAP" id="MF_00433">
    <property type="entry name" value="Cytb6_f_PetL"/>
    <property type="match status" value="1"/>
</dbReference>
<dbReference type="InterPro" id="IPR007802">
    <property type="entry name" value="Cyt_b6/f_cplx_su6"/>
</dbReference>
<comment type="similarity">
    <text evidence="11">Belongs to the PetL family.</text>
</comment>
<keyword evidence="13" id="KW-0150">Chloroplast</keyword>
<dbReference type="GO" id="GO:0009055">
    <property type="term" value="F:electron transfer activity"/>
    <property type="evidence" value="ECO:0007669"/>
    <property type="project" value="InterPro"/>
</dbReference>
<keyword evidence="8 11" id="KW-0472">Membrane</keyword>
<name>A0A481X5I3_9CONI</name>
<keyword evidence="13" id="KW-0934">Plastid</keyword>
<dbReference type="GO" id="GO:0009535">
    <property type="term" value="C:chloroplast thylakoid membrane"/>
    <property type="evidence" value="ECO:0007669"/>
    <property type="project" value="UniProtKB-SubCell"/>
</dbReference>
<evidence type="ECO:0000313" key="14">
    <source>
        <dbReference type="EMBL" id="QBK33787.1"/>
    </source>
</evidence>
<evidence type="ECO:0000256" key="7">
    <source>
        <dbReference type="ARBA" id="ARBA00023078"/>
    </source>
</evidence>
<dbReference type="GO" id="GO:0009512">
    <property type="term" value="C:cytochrome b6f complex"/>
    <property type="evidence" value="ECO:0007669"/>
    <property type="project" value="InterPro"/>
</dbReference>
<protein>
    <recommendedName>
        <fullName evidence="11">Cytochrome b6-f complex subunit 6</fullName>
    </recommendedName>
    <alternativeName>
        <fullName evidence="11">Cytochrome b6-f complex subunit PetL</fullName>
    </alternativeName>
    <alternativeName>
        <fullName evidence="11">Cytochrome b6-f complex subunit VI</fullName>
    </alternativeName>
</protein>
<evidence type="ECO:0000256" key="5">
    <source>
        <dbReference type="ARBA" id="ARBA00022982"/>
    </source>
</evidence>
<dbReference type="AlphaFoldDB" id="A0A481X5I3"/>
<evidence type="ECO:0000256" key="1">
    <source>
        <dbReference type="ARBA" id="ARBA00004167"/>
    </source>
</evidence>
<evidence type="ECO:0000256" key="4">
    <source>
        <dbReference type="ARBA" id="ARBA00022692"/>
    </source>
</evidence>
<keyword evidence="3" id="KW-0691">RNA editing</keyword>
<keyword evidence="6 11" id="KW-1133">Transmembrane helix</keyword>
<dbReference type="GeneID" id="39700352"/>
<feature type="transmembrane region" description="Helical" evidence="11">
    <location>
        <begin position="6"/>
        <end position="25"/>
    </location>
</feature>
<dbReference type="EMBL" id="MF850258">
    <property type="protein sequence ID" value="AYE93014.1"/>
    <property type="molecule type" value="Genomic_DNA"/>
</dbReference>
<sequence length="31" mass="3539">MSTIVSYFIFLLVLLILTLVLFIGLSNIRLI</sequence>
<dbReference type="EMBL" id="MH390452">
    <property type="protein sequence ID" value="QBK33787.1"/>
    <property type="molecule type" value="Genomic_DNA"/>
</dbReference>
<evidence type="ECO:0000313" key="13">
    <source>
        <dbReference type="EMBL" id="QBK33295.1"/>
    </source>
</evidence>
<keyword evidence="5 11" id="KW-0249">Electron transport</keyword>
<gene>
    <name evidence="11 13" type="primary">petL</name>
</gene>
<evidence type="ECO:0000256" key="9">
    <source>
        <dbReference type="ARBA" id="ARBA00025197"/>
    </source>
</evidence>
<comment type="function">
    <text evidence="9 11">Component of the cytochrome b6-f complex, which mediates electron transfer between photosystem II (PSII) and photosystem I (PSI), cyclic electron flow around PSI, and state transitions. PetL is important for photoautotrophic growth as well as for electron transfer efficiency and stability of the cytochrome b6-f complex.</text>
</comment>
<keyword evidence="4 11" id="KW-0812">Transmembrane</keyword>
<evidence type="ECO:0000313" key="12">
    <source>
        <dbReference type="EMBL" id="AYE93014.1"/>
    </source>
</evidence>
<dbReference type="Pfam" id="PF05115">
    <property type="entry name" value="PetL"/>
    <property type="match status" value="1"/>
</dbReference>
<dbReference type="RefSeq" id="YP_009576030.1">
    <property type="nucleotide sequence ID" value="NC_041466.1"/>
</dbReference>
<evidence type="ECO:0000256" key="11">
    <source>
        <dbReference type="HAMAP-Rule" id="MF_00433"/>
    </source>
</evidence>
<dbReference type="EMBL" id="MH390462">
    <property type="protein sequence ID" value="QBK34607.1"/>
    <property type="molecule type" value="Genomic_DNA"/>
</dbReference>
<evidence type="ECO:0000256" key="6">
    <source>
        <dbReference type="ARBA" id="ARBA00022989"/>
    </source>
</evidence>
<dbReference type="EMBL" id="MH390446">
    <property type="protein sequence ID" value="QBK33295.1"/>
    <property type="molecule type" value="Genomic_DNA"/>
</dbReference>
<reference evidence="13" key="3">
    <citation type="journal article" date="2019" name="Sci. Rep.">
        <title>Prevalence of isomeric plastomes and effectiveness of plastome super-barcodes in yews (Taxus) worldwide.</title>
        <authorList>
            <person name="Fu C.N."/>
            <person name="Wu C.S."/>
            <person name="Ye L.J."/>
            <person name="Mo Z.Q."/>
            <person name="Liu J."/>
            <person name="Chang Y.W."/>
            <person name="Li D.Z."/>
            <person name="Chaw S.M."/>
            <person name="Gao L.M."/>
        </authorList>
    </citation>
    <scope>NUCLEOTIDE SEQUENCE</scope>
    <source>
        <strain evidence="14">02</strain>
        <strain evidence="15">05</strain>
        <strain evidence="13">07</strain>
    </source>
</reference>
<reference evidence="12" key="1">
    <citation type="submission" date="2017-09" db="EMBL/GenBank/DDBJ databases">
        <authorList>
            <person name="Zhang Y."/>
            <person name="Li Y."/>
            <person name="Du F.K."/>
        </authorList>
    </citation>
    <scope>NUCLEOTIDE SEQUENCE</scope>
</reference>
<comment type="subunit">
    <text evidence="10 11">The 4 large subunits of the cytochrome b6-f complex are cytochrome b6, subunit IV (17 kDa polypeptide, PetD), cytochrome f and the Rieske protein, while the 4 small subunits are PetG, PetL, PetM and PetN. The complex functions as a dimer.</text>
</comment>
<evidence type="ECO:0000256" key="2">
    <source>
        <dbReference type="ARBA" id="ARBA00022448"/>
    </source>
</evidence>
<evidence type="ECO:0000313" key="15">
    <source>
        <dbReference type="EMBL" id="QBK34607.1"/>
    </source>
</evidence>
<geneLocation type="chloroplast" evidence="13"/>
<keyword evidence="2 11" id="KW-0813">Transport</keyword>
<evidence type="ECO:0000256" key="3">
    <source>
        <dbReference type="ARBA" id="ARBA00022495"/>
    </source>
</evidence>
<keyword evidence="7 11" id="KW-0793">Thylakoid</keyword>
<evidence type="ECO:0000256" key="10">
    <source>
        <dbReference type="ARBA" id="ARBA00025834"/>
    </source>
</evidence>
<accession>A0A481X5I3</accession>
<comment type="subcellular location">
    <subcellularLocation>
        <location evidence="1">Membrane</location>
        <topology evidence="1">Single-pass membrane protein</topology>
    </subcellularLocation>
    <subcellularLocation>
        <location evidence="11">Plastid</location>
        <location evidence="11">Chloroplast thylakoid membrane</location>
        <topology evidence="11">Single-pass membrane protein</topology>
    </subcellularLocation>
</comment>
<keyword evidence="11" id="KW-0602">Photosynthesis</keyword>
<reference evidence="13" key="2">
    <citation type="submission" date="2018-05" db="EMBL/GenBank/DDBJ databases">
        <authorList>
            <person name="Fu C.-N."/>
            <person name="Wu C.-S."/>
            <person name="Ye L.-J."/>
            <person name="Mo Z.-Q."/>
            <person name="Liu J."/>
            <person name="Chang Y.-W."/>
            <person name="Li D.-Z."/>
            <person name="Chaw S.-M."/>
            <person name="Gao L.-M."/>
        </authorList>
    </citation>
    <scope>NUCLEOTIDE SEQUENCE</scope>
    <source>
        <strain evidence="14">02</strain>
        <strain evidence="15">05</strain>
        <strain evidence="13">07</strain>
    </source>
</reference>